<dbReference type="InterPro" id="IPR011006">
    <property type="entry name" value="CheY-like_superfamily"/>
</dbReference>
<dbReference type="PANTHER" id="PTHR43214">
    <property type="entry name" value="TWO-COMPONENT RESPONSE REGULATOR"/>
    <property type="match status" value="1"/>
</dbReference>
<dbReference type="EMBL" id="CP055156">
    <property type="protein sequence ID" value="QNF32225.1"/>
    <property type="molecule type" value="Genomic_DNA"/>
</dbReference>
<evidence type="ECO:0000256" key="3">
    <source>
        <dbReference type="PROSITE-ProRule" id="PRU00169"/>
    </source>
</evidence>
<dbReference type="AlphaFoldDB" id="A0A7G7G4Z1"/>
<dbReference type="Gene3D" id="3.40.50.2300">
    <property type="match status" value="1"/>
</dbReference>
<dbReference type="Pfam" id="PF00196">
    <property type="entry name" value="GerE"/>
    <property type="match status" value="1"/>
</dbReference>
<evidence type="ECO:0000259" key="5">
    <source>
        <dbReference type="PROSITE" id="PS50110"/>
    </source>
</evidence>
<sequence>MLVTESNLLTRRGIATLLAAQHGVEVIGEAENISELTSWIKNLQPQVVTVDGNFLQEFGAPEMETLQQLAPQTYLLAITTNSEKYMVVNALKVGVTSYILKDCDEQELLQAVRTTAQGKRFICSKVLEVILADTGSVETVPDNLNLSSREIEVIRLIAEGKSTAEIAETLFLSPHTINSHRKNILRKLQIKSPVELIIKAMDLGIVKIS</sequence>
<keyword evidence="2" id="KW-0238">DNA-binding</keyword>
<feature type="modified residue" description="4-aspartylphosphate" evidence="3">
    <location>
        <position position="51"/>
    </location>
</feature>
<dbReference type="PROSITE" id="PS00622">
    <property type="entry name" value="HTH_LUXR_1"/>
    <property type="match status" value="1"/>
</dbReference>
<dbReference type="PROSITE" id="PS50110">
    <property type="entry name" value="RESPONSE_REGULATORY"/>
    <property type="match status" value="1"/>
</dbReference>
<proteinExistence type="predicted"/>
<feature type="domain" description="Response regulatory" evidence="5">
    <location>
        <begin position="1"/>
        <end position="116"/>
    </location>
</feature>
<dbReference type="Pfam" id="PF00072">
    <property type="entry name" value="Response_reg"/>
    <property type="match status" value="1"/>
</dbReference>
<dbReference type="KEGG" id="aswu:HUW51_05580"/>
<feature type="domain" description="HTH luxR-type" evidence="4">
    <location>
        <begin position="139"/>
        <end position="204"/>
    </location>
</feature>
<dbReference type="CDD" id="cd17535">
    <property type="entry name" value="REC_NarL-like"/>
    <property type="match status" value="1"/>
</dbReference>
<dbReference type="PRINTS" id="PR00038">
    <property type="entry name" value="HTHLUXR"/>
</dbReference>
<evidence type="ECO:0000256" key="1">
    <source>
        <dbReference type="ARBA" id="ARBA00022553"/>
    </source>
</evidence>
<dbReference type="InterPro" id="IPR016032">
    <property type="entry name" value="Sig_transdc_resp-reg_C-effctor"/>
</dbReference>
<dbReference type="GO" id="GO:0006355">
    <property type="term" value="P:regulation of DNA-templated transcription"/>
    <property type="evidence" value="ECO:0007669"/>
    <property type="project" value="InterPro"/>
</dbReference>
<keyword evidence="1 3" id="KW-0597">Phosphoprotein</keyword>
<evidence type="ECO:0000256" key="2">
    <source>
        <dbReference type="ARBA" id="ARBA00023125"/>
    </source>
</evidence>
<name>A0A7G7G4Z1_9BACT</name>
<protein>
    <submittedName>
        <fullName evidence="6">Response regulator transcription factor</fullName>
    </submittedName>
</protein>
<dbReference type="InterPro" id="IPR001789">
    <property type="entry name" value="Sig_transdc_resp-reg_receiver"/>
</dbReference>
<dbReference type="SUPFAM" id="SSF52172">
    <property type="entry name" value="CheY-like"/>
    <property type="match status" value="1"/>
</dbReference>
<dbReference type="GO" id="GO:0000160">
    <property type="term" value="P:phosphorelay signal transduction system"/>
    <property type="evidence" value="ECO:0007669"/>
    <property type="project" value="InterPro"/>
</dbReference>
<dbReference type="CDD" id="cd06170">
    <property type="entry name" value="LuxR_C_like"/>
    <property type="match status" value="1"/>
</dbReference>
<evidence type="ECO:0000259" key="4">
    <source>
        <dbReference type="PROSITE" id="PS50043"/>
    </source>
</evidence>
<evidence type="ECO:0000313" key="7">
    <source>
        <dbReference type="Proteomes" id="UP000515237"/>
    </source>
</evidence>
<dbReference type="InterPro" id="IPR039420">
    <property type="entry name" value="WalR-like"/>
</dbReference>
<dbReference type="InterPro" id="IPR000792">
    <property type="entry name" value="Tscrpt_reg_LuxR_C"/>
</dbReference>
<dbReference type="SMART" id="SM00421">
    <property type="entry name" value="HTH_LUXR"/>
    <property type="match status" value="1"/>
</dbReference>
<reference evidence="6 7" key="1">
    <citation type="journal article" date="2018" name="Int. J. Syst. Evol. Microbiol.">
        <title>Adhaeribacter swui sp. nov., isolated from wet mud.</title>
        <authorList>
            <person name="Kim D.U."/>
            <person name="Kim K.W."/>
            <person name="Kang M.S."/>
            <person name="Kim J.Y."/>
            <person name="Jang J.H."/>
            <person name="Kim M.K."/>
        </authorList>
    </citation>
    <scope>NUCLEOTIDE SEQUENCE [LARGE SCALE GENOMIC DNA]</scope>
    <source>
        <strain evidence="6 7">KCTC 52873</strain>
    </source>
</reference>
<dbReference type="InterPro" id="IPR058245">
    <property type="entry name" value="NreC/VraR/RcsB-like_REC"/>
</dbReference>
<dbReference type="PROSITE" id="PS50043">
    <property type="entry name" value="HTH_LUXR_2"/>
    <property type="match status" value="1"/>
</dbReference>
<dbReference type="RefSeq" id="WP_185273006.1">
    <property type="nucleotide sequence ID" value="NZ_CP055156.1"/>
</dbReference>
<gene>
    <name evidence="6" type="ORF">HUW51_05580</name>
</gene>
<evidence type="ECO:0000313" key="6">
    <source>
        <dbReference type="EMBL" id="QNF32225.1"/>
    </source>
</evidence>
<dbReference type="Proteomes" id="UP000515237">
    <property type="component" value="Chromosome"/>
</dbReference>
<organism evidence="6 7">
    <name type="scientific">Adhaeribacter swui</name>
    <dbReference type="NCBI Taxonomy" id="2086471"/>
    <lineage>
        <taxon>Bacteria</taxon>
        <taxon>Pseudomonadati</taxon>
        <taxon>Bacteroidota</taxon>
        <taxon>Cytophagia</taxon>
        <taxon>Cytophagales</taxon>
        <taxon>Hymenobacteraceae</taxon>
        <taxon>Adhaeribacter</taxon>
    </lineage>
</organism>
<dbReference type="SMART" id="SM00448">
    <property type="entry name" value="REC"/>
    <property type="match status" value="1"/>
</dbReference>
<dbReference type="SUPFAM" id="SSF46894">
    <property type="entry name" value="C-terminal effector domain of the bipartite response regulators"/>
    <property type="match status" value="1"/>
</dbReference>
<keyword evidence="7" id="KW-1185">Reference proteome</keyword>
<dbReference type="GO" id="GO:0003677">
    <property type="term" value="F:DNA binding"/>
    <property type="evidence" value="ECO:0007669"/>
    <property type="project" value="UniProtKB-KW"/>
</dbReference>
<dbReference type="PANTHER" id="PTHR43214:SF43">
    <property type="entry name" value="TWO-COMPONENT RESPONSE REGULATOR"/>
    <property type="match status" value="1"/>
</dbReference>
<accession>A0A7G7G4Z1</accession>